<name>A0A7U9HG81_STRLI</name>
<gene>
    <name evidence="2" type="ORF">SLI_6860</name>
</gene>
<evidence type="ECO:0000313" key="2">
    <source>
        <dbReference type="EMBL" id="EOY51566.1"/>
    </source>
</evidence>
<protein>
    <submittedName>
        <fullName evidence="2">Uncharacterized protein</fullName>
    </submittedName>
</protein>
<feature type="compositionally biased region" description="Basic and acidic residues" evidence="1">
    <location>
        <begin position="29"/>
        <end position="40"/>
    </location>
</feature>
<proteinExistence type="predicted"/>
<dbReference type="AlphaFoldDB" id="A0A7U9HG81"/>
<evidence type="ECO:0000313" key="3">
    <source>
        <dbReference type="Proteomes" id="UP000014062"/>
    </source>
</evidence>
<feature type="region of interest" description="Disordered" evidence="1">
    <location>
        <begin position="1"/>
        <end position="40"/>
    </location>
</feature>
<organism evidence="2 3">
    <name type="scientific">Streptomyces lividans 1326</name>
    <dbReference type="NCBI Taxonomy" id="1200984"/>
    <lineage>
        <taxon>Bacteria</taxon>
        <taxon>Bacillati</taxon>
        <taxon>Actinomycetota</taxon>
        <taxon>Actinomycetes</taxon>
        <taxon>Kitasatosporales</taxon>
        <taxon>Streptomycetaceae</taxon>
        <taxon>Streptomyces</taxon>
    </lineage>
</organism>
<accession>A0A7U9HG81</accession>
<reference evidence="3" key="1">
    <citation type="journal article" date="2013" name="Genome Biol. Evol.">
        <title>The genome sequence of Streptomyces lividans 66 reveals a novel tRNA-dependent peptide biosynthetic system within a metal-related genomic island.</title>
        <authorList>
            <person name="Cruz-Morales P."/>
            <person name="Vijgenboom E."/>
            <person name="Iruegas-Bocardo F."/>
            <person name="Girard G."/>
            <person name="Yanez-Guerra L.A."/>
            <person name="Ramos-Aboites H.E."/>
            <person name="Pernodet J.L."/>
            <person name="Anne J."/>
            <person name="van Wezel G.P."/>
            <person name="Barona-Gomez F."/>
        </authorList>
    </citation>
    <scope>NUCLEOTIDE SEQUENCE [LARGE SCALE GENOMIC DNA]</scope>
    <source>
        <strain evidence="3">1326</strain>
    </source>
</reference>
<dbReference type="Proteomes" id="UP000014062">
    <property type="component" value="Chromosome"/>
</dbReference>
<evidence type="ECO:0000256" key="1">
    <source>
        <dbReference type="SAM" id="MobiDB-lite"/>
    </source>
</evidence>
<dbReference type="EMBL" id="CM001889">
    <property type="protein sequence ID" value="EOY51566.1"/>
    <property type="molecule type" value="Genomic_DNA"/>
</dbReference>
<sequence length="40" mass="3941">MTHGTGFCGSGRSPGKPISAAASEPRACGADHRQETPSAG</sequence>